<evidence type="ECO:0000313" key="5">
    <source>
        <dbReference type="Proteomes" id="UP001189429"/>
    </source>
</evidence>
<dbReference type="Pfam" id="PF17177">
    <property type="entry name" value="PPR_long"/>
    <property type="match status" value="1"/>
</dbReference>
<feature type="non-terminal residue" evidence="4">
    <location>
        <position position="307"/>
    </location>
</feature>
<sequence>MTAYQATMNWQGATKLLAEMKENRVRPDVASYLSALLSCNKKRDGEVCLTIMKAMRADGVVPDQECYLAAIKACGGSNLYEEGVKLSYQMLDDGLRLDQETLVYIFRLLHLSESPEQALDFLERAEAAKGSELTDLHYDMVINACERAGEWQQVVGVAARMGARGINPHEISCNSVLKACVNIGEWQVARNLLSSMEGSGTALDCRAYATVLQGCTAAEQWDQAIDLFEHVRESSPSLVCRDVIMPAIAALVEAGRPDDAEALYRESVQSGHFQLWRRARLGGGPALLDAKALLPQVAGVAVRAAIK</sequence>
<evidence type="ECO:0000256" key="1">
    <source>
        <dbReference type="ARBA" id="ARBA00022737"/>
    </source>
</evidence>
<name>A0ABN9YGA3_9DINO</name>
<dbReference type="PANTHER" id="PTHR47447">
    <property type="entry name" value="OS03G0856100 PROTEIN"/>
    <property type="match status" value="1"/>
</dbReference>
<dbReference type="Pfam" id="PF13812">
    <property type="entry name" value="PPR_3"/>
    <property type="match status" value="1"/>
</dbReference>
<protein>
    <recommendedName>
        <fullName evidence="3">PROP1-like PPR domain-containing protein</fullName>
    </recommendedName>
</protein>
<feature type="domain" description="PROP1-like PPR" evidence="3">
    <location>
        <begin position="117"/>
        <end position="234"/>
    </location>
</feature>
<dbReference type="PROSITE" id="PS51375">
    <property type="entry name" value="PPR"/>
    <property type="match status" value="1"/>
</dbReference>
<feature type="repeat" description="PPR" evidence="2">
    <location>
        <begin position="134"/>
        <end position="168"/>
    </location>
</feature>
<keyword evidence="5" id="KW-1185">Reference proteome</keyword>
<dbReference type="NCBIfam" id="TIGR00756">
    <property type="entry name" value="PPR"/>
    <property type="match status" value="1"/>
</dbReference>
<comment type="caution">
    <text evidence="4">The sequence shown here is derived from an EMBL/GenBank/DDBJ whole genome shotgun (WGS) entry which is preliminary data.</text>
</comment>
<dbReference type="InterPro" id="IPR011990">
    <property type="entry name" value="TPR-like_helical_dom_sf"/>
</dbReference>
<proteinExistence type="predicted"/>
<dbReference type="Proteomes" id="UP001189429">
    <property type="component" value="Unassembled WGS sequence"/>
</dbReference>
<dbReference type="EMBL" id="CAUYUJ010022484">
    <property type="protein sequence ID" value="CAK0910896.1"/>
    <property type="molecule type" value="Genomic_DNA"/>
</dbReference>
<dbReference type="PANTHER" id="PTHR47447:SF17">
    <property type="entry name" value="OS12G0638900 PROTEIN"/>
    <property type="match status" value="1"/>
</dbReference>
<gene>
    <name evidence="4" type="ORF">PCOR1329_LOCUS84940</name>
</gene>
<evidence type="ECO:0000313" key="4">
    <source>
        <dbReference type="EMBL" id="CAK0910896.1"/>
    </source>
</evidence>
<reference evidence="4" key="1">
    <citation type="submission" date="2023-10" db="EMBL/GenBank/DDBJ databases">
        <authorList>
            <person name="Chen Y."/>
            <person name="Shah S."/>
            <person name="Dougan E. K."/>
            <person name="Thang M."/>
            <person name="Chan C."/>
        </authorList>
    </citation>
    <scope>NUCLEOTIDE SEQUENCE [LARGE SCALE GENOMIC DNA]</scope>
</reference>
<evidence type="ECO:0000256" key="2">
    <source>
        <dbReference type="PROSITE-ProRule" id="PRU00708"/>
    </source>
</evidence>
<dbReference type="Pfam" id="PF01535">
    <property type="entry name" value="PPR"/>
    <property type="match status" value="1"/>
</dbReference>
<evidence type="ECO:0000259" key="3">
    <source>
        <dbReference type="Pfam" id="PF17177"/>
    </source>
</evidence>
<keyword evidence="1" id="KW-0677">Repeat</keyword>
<accession>A0ABN9YGA3</accession>
<dbReference type="InterPro" id="IPR033443">
    <property type="entry name" value="PROP1-like_PPR_dom"/>
</dbReference>
<dbReference type="Gene3D" id="1.25.40.10">
    <property type="entry name" value="Tetratricopeptide repeat domain"/>
    <property type="match status" value="2"/>
</dbReference>
<dbReference type="InterPro" id="IPR002885">
    <property type="entry name" value="PPR_rpt"/>
</dbReference>
<organism evidence="4 5">
    <name type="scientific">Prorocentrum cordatum</name>
    <dbReference type="NCBI Taxonomy" id="2364126"/>
    <lineage>
        <taxon>Eukaryota</taxon>
        <taxon>Sar</taxon>
        <taxon>Alveolata</taxon>
        <taxon>Dinophyceae</taxon>
        <taxon>Prorocentrales</taxon>
        <taxon>Prorocentraceae</taxon>
        <taxon>Prorocentrum</taxon>
    </lineage>
</organism>